<gene>
    <name evidence="2" type="ORF">FP66_12190</name>
</gene>
<dbReference type="RefSeq" id="WP_035598659.1">
    <property type="nucleotide sequence ID" value="NZ_JOKD01000053.1"/>
</dbReference>
<dbReference type="Proteomes" id="UP000029721">
    <property type="component" value="Unassembled WGS sequence"/>
</dbReference>
<name>A0ABR4WQY8_9GAMM</name>
<evidence type="ECO:0000256" key="1">
    <source>
        <dbReference type="ARBA" id="ARBA00022679"/>
    </source>
</evidence>
<evidence type="ECO:0000313" key="3">
    <source>
        <dbReference type="Proteomes" id="UP000029721"/>
    </source>
</evidence>
<dbReference type="Gene3D" id="3.40.50.10540">
    <property type="entry name" value="Crotonobetainyl-coa:carnitine coa-transferase, domain 1"/>
    <property type="match status" value="1"/>
</dbReference>
<proteinExistence type="predicted"/>
<dbReference type="SUPFAM" id="SSF89796">
    <property type="entry name" value="CoA-transferase family III (CaiB/BaiF)"/>
    <property type="match status" value="1"/>
</dbReference>
<keyword evidence="1" id="KW-0808">Transferase</keyword>
<keyword evidence="3" id="KW-1185">Reference proteome</keyword>
<organism evidence="2 3">
    <name type="scientific">Halomonas salina</name>
    <dbReference type="NCBI Taxonomy" id="42565"/>
    <lineage>
        <taxon>Bacteria</taxon>
        <taxon>Pseudomonadati</taxon>
        <taxon>Pseudomonadota</taxon>
        <taxon>Gammaproteobacteria</taxon>
        <taxon>Oceanospirillales</taxon>
        <taxon>Halomonadaceae</taxon>
        <taxon>Halomonas</taxon>
    </lineage>
</organism>
<dbReference type="PANTHER" id="PTHR48207:SF3">
    <property type="entry name" value="SUCCINATE--HYDROXYMETHYLGLUTARATE COA-TRANSFERASE"/>
    <property type="match status" value="1"/>
</dbReference>
<protein>
    <submittedName>
        <fullName evidence="2">CoA-transferase</fullName>
    </submittedName>
</protein>
<dbReference type="InterPro" id="IPR023606">
    <property type="entry name" value="CoA-Trfase_III_dom_1_sf"/>
</dbReference>
<dbReference type="Pfam" id="PF02515">
    <property type="entry name" value="CoA_transf_3"/>
    <property type="match status" value="1"/>
</dbReference>
<dbReference type="InterPro" id="IPR044855">
    <property type="entry name" value="CoA-Trfase_III_dom3_sf"/>
</dbReference>
<sequence>MSGPLDGVVVLDLSRVLAGPWAGQLLADLGARVIKVEHPERGDDTRGWGPPWLEGGVSGEGGSEEGAERLAAYYLCANRGKQSLAVDIATEAGQALVRRLAAGADVVLENFKVGGLARYGLDHRSLKAVNPGLIGCSITGFGQDGPYAHRAGYDFMIQALGGLMSLTGEPDGMPMKTGVAITDVMTGLYAAVGVLAALYERQRGEKSERGEQAEQSEERTEGRHIDVALLDVQLATLANQALNARVTGENPARHGNAHPNIVPYQAFACADGYLVLTVGNDAQFARLAELLGHPDWVDDPAFATNAARVAHREALVLRIAEVFLSRPRDAWLADLEALGIPAGPINTLTEAFDDPQVRHRGLCRSLAHADGRTVPQMANPLRFDGESATSDCPPPGLGQDSDAVLAELGLDTEAIARLRRLNIVR</sequence>
<dbReference type="EMBL" id="JOKD01000053">
    <property type="protein sequence ID" value="KGE77147.1"/>
    <property type="molecule type" value="Genomic_DNA"/>
</dbReference>
<dbReference type="PANTHER" id="PTHR48207">
    <property type="entry name" value="SUCCINATE--HYDROXYMETHYLGLUTARATE COA-TRANSFERASE"/>
    <property type="match status" value="1"/>
</dbReference>
<evidence type="ECO:0000313" key="2">
    <source>
        <dbReference type="EMBL" id="KGE77147.1"/>
    </source>
</evidence>
<reference evidence="2 3" key="1">
    <citation type="submission" date="2014-06" db="EMBL/GenBank/DDBJ databases">
        <title>Draft genome sequence of an extremely salt tolerant bacteria Halomonas salina/CIFRI 1.</title>
        <authorList>
            <person name="Behera B.D."/>
            <person name="Meena D.K."/>
            <person name="Das P."/>
            <person name="Maharana J."/>
            <person name="Paria P."/>
            <person name="Sharma A.P."/>
            <person name="Shamsudheen K.V."/>
            <person name="Rijit J."/>
            <person name="Dixit V."/>
            <person name="Verma A."/>
            <person name="Scaria V."/>
            <person name="Sivasubbu S."/>
        </authorList>
    </citation>
    <scope>NUCLEOTIDE SEQUENCE [LARGE SCALE GENOMIC DNA]</scope>
    <source>
        <strain evidence="2 3">CIFRI 1</strain>
    </source>
</reference>
<dbReference type="InterPro" id="IPR003673">
    <property type="entry name" value="CoA-Trfase_fam_III"/>
</dbReference>
<dbReference type="InterPro" id="IPR050483">
    <property type="entry name" value="CoA-transferase_III_domain"/>
</dbReference>
<dbReference type="Gene3D" id="3.30.1540.10">
    <property type="entry name" value="formyl-coa transferase, domain 3"/>
    <property type="match status" value="1"/>
</dbReference>
<accession>A0ABR4WQY8</accession>
<comment type="caution">
    <text evidence="2">The sequence shown here is derived from an EMBL/GenBank/DDBJ whole genome shotgun (WGS) entry which is preliminary data.</text>
</comment>